<feature type="region of interest" description="Disordered" evidence="6">
    <location>
        <begin position="46"/>
        <end position="65"/>
    </location>
</feature>
<feature type="compositionally biased region" description="Polar residues" evidence="6">
    <location>
        <begin position="55"/>
        <end position="65"/>
    </location>
</feature>
<comment type="caution">
    <text evidence="8">The sequence shown here is derived from an EMBL/GenBank/DDBJ whole genome shotgun (WGS) entry which is preliminary data.</text>
</comment>
<dbReference type="PANTHER" id="PTHR28538:SF1">
    <property type="entry name" value="INTEGRAL INNER NUCLEAR MEMBRANE PROTEIN IMA1"/>
    <property type="match status" value="1"/>
</dbReference>
<organism evidence="8 9">
    <name type="scientific">Venturia nashicola</name>
    <dbReference type="NCBI Taxonomy" id="86259"/>
    <lineage>
        <taxon>Eukaryota</taxon>
        <taxon>Fungi</taxon>
        <taxon>Dikarya</taxon>
        <taxon>Ascomycota</taxon>
        <taxon>Pezizomycotina</taxon>
        <taxon>Dothideomycetes</taxon>
        <taxon>Pleosporomycetidae</taxon>
        <taxon>Venturiales</taxon>
        <taxon>Venturiaceae</taxon>
        <taxon>Venturia</taxon>
    </lineage>
</organism>
<evidence type="ECO:0000256" key="2">
    <source>
        <dbReference type="ARBA" id="ARBA00022692"/>
    </source>
</evidence>
<dbReference type="AlphaFoldDB" id="A0A4Z1NLH5"/>
<dbReference type="GO" id="GO:0005637">
    <property type="term" value="C:nuclear inner membrane"/>
    <property type="evidence" value="ECO:0007669"/>
    <property type="project" value="UniProtKB-SubCell"/>
</dbReference>
<dbReference type="InterPro" id="IPR042321">
    <property type="entry name" value="Ima1"/>
</dbReference>
<evidence type="ECO:0000256" key="3">
    <source>
        <dbReference type="ARBA" id="ARBA00022989"/>
    </source>
</evidence>
<feature type="compositionally biased region" description="Polar residues" evidence="6">
    <location>
        <begin position="371"/>
        <end position="391"/>
    </location>
</feature>
<dbReference type="OrthoDB" id="5966927at2759"/>
<keyword evidence="8" id="KW-0328">Glycosyltransferase</keyword>
<feature type="region of interest" description="Disordered" evidence="6">
    <location>
        <begin position="371"/>
        <end position="392"/>
    </location>
</feature>
<feature type="domain" description="Ima1 N-terminal" evidence="7">
    <location>
        <begin position="10"/>
        <end position="142"/>
    </location>
</feature>
<feature type="region of interest" description="Disordered" evidence="6">
    <location>
        <begin position="421"/>
        <end position="463"/>
    </location>
</feature>
<dbReference type="GO" id="GO:0071765">
    <property type="term" value="P:nuclear inner membrane organization"/>
    <property type="evidence" value="ECO:0007669"/>
    <property type="project" value="InterPro"/>
</dbReference>
<dbReference type="Pfam" id="PF09779">
    <property type="entry name" value="Ima1_N"/>
    <property type="match status" value="1"/>
</dbReference>
<dbReference type="GO" id="GO:0034992">
    <property type="term" value="C:microtubule organizing center attachment site"/>
    <property type="evidence" value="ECO:0007669"/>
    <property type="project" value="TreeGrafter"/>
</dbReference>
<dbReference type="GO" id="GO:0034506">
    <property type="term" value="C:chromosome, centromeric core domain"/>
    <property type="evidence" value="ECO:0007669"/>
    <property type="project" value="TreeGrafter"/>
</dbReference>
<name>A0A4Z1NLH5_9PEZI</name>
<reference evidence="8 9" key="1">
    <citation type="submission" date="2019-04" db="EMBL/GenBank/DDBJ databases">
        <title>High contiguity whole genome sequence and gene annotation resource for two Venturia nashicola isolates.</title>
        <authorList>
            <person name="Prokchorchik M."/>
            <person name="Won K."/>
            <person name="Lee Y."/>
            <person name="Choi E.D."/>
            <person name="Segonzac C."/>
            <person name="Sohn K.H."/>
        </authorList>
    </citation>
    <scope>NUCLEOTIDE SEQUENCE [LARGE SCALE GENOMIC DNA]</scope>
    <source>
        <strain evidence="8 9">PRI2</strain>
    </source>
</reference>
<dbReference type="GO" id="GO:0016757">
    <property type="term" value="F:glycosyltransferase activity"/>
    <property type="evidence" value="ECO:0007669"/>
    <property type="project" value="UniProtKB-KW"/>
</dbReference>
<feature type="compositionally biased region" description="Polar residues" evidence="6">
    <location>
        <begin position="553"/>
        <end position="563"/>
    </location>
</feature>
<evidence type="ECO:0000313" key="9">
    <source>
        <dbReference type="Proteomes" id="UP000298493"/>
    </source>
</evidence>
<keyword evidence="5" id="KW-0539">Nucleus</keyword>
<dbReference type="STRING" id="86259.A0A4Z1NLH5"/>
<accession>A0A4Z1NLH5</accession>
<feature type="region of interest" description="Disordered" evidence="6">
    <location>
        <begin position="553"/>
        <end position="579"/>
    </location>
</feature>
<evidence type="ECO:0000259" key="7">
    <source>
        <dbReference type="Pfam" id="PF09779"/>
    </source>
</evidence>
<evidence type="ECO:0000256" key="1">
    <source>
        <dbReference type="ARBA" id="ARBA00004473"/>
    </source>
</evidence>
<comment type="subcellular location">
    <subcellularLocation>
        <location evidence="1">Nucleus inner membrane</location>
        <topology evidence="1">Multi-pass membrane protein</topology>
    </subcellularLocation>
</comment>
<feature type="compositionally biased region" description="Basic and acidic residues" evidence="6">
    <location>
        <begin position="566"/>
        <end position="576"/>
    </location>
</feature>
<dbReference type="InterPro" id="IPR018617">
    <property type="entry name" value="Ima1_N"/>
</dbReference>
<gene>
    <name evidence="8" type="ORF">E6O75_ATG01631</name>
</gene>
<evidence type="ECO:0000256" key="4">
    <source>
        <dbReference type="ARBA" id="ARBA00023136"/>
    </source>
</evidence>
<evidence type="ECO:0000256" key="5">
    <source>
        <dbReference type="ARBA" id="ARBA00023242"/>
    </source>
</evidence>
<keyword evidence="9" id="KW-1185">Reference proteome</keyword>
<evidence type="ECO:0000256" key="6">
    <source>
        <dbReference type="SAM" id="MobiDB-lite"/>
    </source>
</evidence>
<keyword evidence="8" id="KW-0808">Transferase</keyword>
<dbReference type="PANTHER" id="PTHR28538">
    <property type="entry name" value="INTEGRAL INNER NUCLEAR MEMBRANE PROTEIN IMA1"/>
    <property type="match status" value="1"/>
</dbReference>
<dbReference type="GO" id="GO:0044732">
    <property type="term" value="C:mitotic spindle pole body"/>
    <property type="evidence" value="ECO:0007669"/>
    <property type="project" value="TreeGrafter"/>
</dbReference>
<evidence type="ECO:0000313" key="8">
    <source>
        <dbReference type="EMBL" id="TID13653.1"/>
    </source>
</evidence>
<keyword evidence="2" id="KW-0812">Transmembrane</keyword>
<dbReference type="EMBL" id="SNSC02000025">
    <property type="protein sequence ID" value="TID13653.1"/>
    <property type="molecule type" value="Genomic_DNA"/>
</dbReference>
<sequence length="646" mass="72195">MPPLLGRSYLSCWYCQTKSNQKKTATLRQWKCASCESVNHLDANGQITDPPVCSEPNTPRPSRNQYAHLPARAHSPDLSSQQPTIFCRTCTQNQHFYTEALASYLPDSSDPEYESYLDKLDEYKTNLAERYPQLCSECEPKVNRRMRETIKAAQDDHLRRILVQSKTKRMLDWKTWGWKRVAIFAGGLLWSMSLLAQLEYHAMGMLPSAEVQDDTTYRSWLSAQKCFWNGARTKHAQLNCLLATHERAWSGLWLGLLSCWWNNKLVEALHSQARIRGVNNHMALQAIVLLVRAAALCRLDLSWLRDSRIPSNAAHGAMLIFLFFTTVTSLRSVRLIKAPQVSFSGLKPILADPSSKPRHISYESTHTTSAFPISSLGRQHSPDSTYSTSNYDFDETDDTVSIASSSMDWMPTESTEIKQINPRRPAQPAFQSPYRHVGPSPFRGALPPAPQGPAQKARNPRSMQPFIPASKEKKEIFAKRMAGDDHVGAFGGSRRGDYTLQQPTLVDREAESRETGLESLFNAAFSVSNKPAEVAHSQGQEEREGFLPGIESASSSFQKSMPTKPQKMDELSKDEGAGDAAPEPSVFAWLVLALAALAFAMLVRQGWGRWGEVGSIIWKVLNGSGEVTMVEEKLAGVGYLPDELGR</sequence>
<dbReference type="Proteomes" id="UP000298493">
    <property type="component" value="Unassembled WGS sequence"/>
</dbReference>
<proteinExistence type="predicted"/>
<keyword evidence="3" id="KW-1133">Transmembrane helix</keyword>
<protein>
    <submittedName>
        <fullName evidence="8">GDP-Man:Man(3)GlcNAc(2)-PP-Dol alpha-1-2-mannosyltransferase</fullName>
    </submittedName>
</protein>
<keyword evidence="4" id="KW-0472">Membrane</keyword>